<dbReference type="EMBL" id="GL433842">
    <property type="protein sequence ID" value="EFN56481.1"/>
    <property type="molecule type" value="Genomic_DNA"/>
</dbReference>
<dbReference type="InterPro" id="IPR002547">
    <property type="entry name" value="tRNA-bd_dom"/>
</dbReference>
<dbReference type="SUPFAM" id="SSF50249">
    <property type="entry name" value="Nucleic acid-binding proteins"/>
    <property type="match status" value="1"/>
</dbReference>
<accession>E1ZCQ8</accession>
<sequence length="175" mass="18546">MPELCSLLSSVSAPPQIGRVTSVDNHPSGSEKLWLCKIDVGDGKERQVVAGLKQHVSREELTGRLVAVVLNLKPAKLAGELSEAMVLAAEHQPEGGDVLVRVLLVPDGCQPGDLVMCEGSEPAVPPKECKSKFWKEVVEGLAVRGGVARYKNKPLVTWSGPVKVAADMPDGAGIH</sequence>
<dbReference type="PANTHER" id="PTHR11586">
    <property type="entry name" value="TRNA-AMINOACYLATION COFACTOR ARC1 FAMILY MEMBER"/>
    <property type="match status" value="1"/>
</dbReference>
<organism evidence="6">
    <name type="scientific">Chlorella variabilis</name>
    <name type="common">Green alga</name>
    <dbReference type="NCBI Taxonomy" id="554065"/>
    <lineage>
        <taxon>Eukaryota</taxon>
        <taxon>Viridiplantae</taxon>
        <taxon>Chlorophyta</taxon>
        <taxon>core chlorophytes</taxon>
        <taxon>Trebouxiophyceae</taxon>
        <taxon>Chlorellales</taxon>
        <taxon>Chlorellaceae</taxon>
        <taxon>Chlorella clade</taxon>
        <taxon>Chlorella</taxon>
    </lineage>
</organism>
<evidence type="ECO:0000313" key="6">
    <source>
        <dbReference type="Proteomes" id="UP000008141"/>
    </source>
</evidence>
<evidence type="ECO:0000256" key="1">
    <source>
        <dbReference type="ARBA" id="ARBA00022555"/>
    </source>
</evidence>
<dbReference type="CDD" id="cd02153">
    <property type="entry name" value="tRNA_bindingDomain"/>
    <property type="match status" value="1"/>
</dbReference>
<dbReference type="Pfam" id="PF01588">
    <property type="entry name" value="tRNA_bind"/>
    <property type="match status" value="1"/>
</dbReference>
<dbReference type="eggNOG" id="KOG2241">
    <property type="taxonomic scope" value="Eukaryota"/>
</dbReference>
<evidence type="ECO:0000313" key="5">
    <source>
        <dbReference type="EMBL" id="EFN56481.1"/>
    </source>
</evidence>
<evidence type="ECO:0000259" key="4">
    <source>
        <dbReference type="PROSITE" id="PS50886"/>
    </source>
</evidence>
<dbReference type="KEGG" id="cvr:CHLNCDRAFT_51968"/>
<dbReference type="InterPro" id="IPR051270">
    <property type="entry name" value="Tyrosine-tRNA_ligase_regulator"/>
</dbReference>
<dbReference type="RefSeq" id="XP_005848583.1">
    <property type="nucleotide sequence ID" value="XM_005848521.1"/>
</dbReference>
<evidence type="ECO:0000256" key="3">
    <source>
        <dbReference type="PROSITE-ProRule" id="PRU00209"/>
    </source>
</evidence>
<protein>
    <recommendedName>
        <fullName evidence="4">tRNA-binding domain-containing protein</fullName>
    </recommendedName>
</protein>
<dbReference type="Proteomes" id="UP000008141">
    <property type="component" value="Unassembled WGS sequence"/>
</dbReference>
<keyword evidence="6" id="KW-1185">Reference proteome</keyword>
<dbReference type="GeneID" id="17355551"/>
<dbReference type="PANTHER" id="PTHR11586:SF37">
    <property type="entry name" value="TRNA-BINDING DOMAIN-CONTAINING PROTEIN"/>
    <property type="match status" value="1"/>
</dbReference>
<keyword evidence="2 3" id="KW-0694">RNA-binding</keyword>
<dbReference type="InterPro" id="IPR012340">
    <property type="entry name" value="NA-bd_OB-fold"/>
</dbReference>
<proteinExistence type="predicted"/>
<dbReference type="Gene3D" id="2.40.50.140">
    <property type="entry name" value="Nucleic acid-binding proteins"/>
    <property type="match status" value="1"/>
</dbReference>
<dbReference type="GO" id="GO:0000049">
    <property type="term" value="F:tRNA binding"/>
    <property type="evidence" value="ECO:0007669"/>
    <property type="project" value="UniProtKB-UniRule"/>
</dbReference>
<keyword evidence="1 3" id="KW-0820">tRNA-binding</keyword>
<dbReference type="PROSITE" id="PS50886">
    <property type="entry name" value="TRBD"/>
    <property type="match status" value="1"/>
</dbReference>
<evidence type="ECO:0000256" key="2">
    <source>
        <dbReference type="ARBA" id="ARBA00022884"/>
    </source>
</evidence>
<dbReference type="OMA" id="ECKSKFW"/>
<dbReference type="OrthoDB" id="19141at2759"/>
<gene>
    <name evidence="5" type="ORF">CHLNCDRAFT_51968</name>
</gene>
<dbReference type="STRING" id="554065.E1ZCQ8"/>
<dbReference type="InParanoid" id="E1ZCQ8"/>
<reference evidence="5 6" key="1">
    <citation type="journal article" date="2010" name="Plant Cell">
        <title>The Chlorella variabilis NC64A genome reveals adaptation to photosymbiosis, coevolution with viruses, and cryptic sex.</title>
        <authorList>
            <person name="Blanc G."/>
            <person name="Duncan G."/>
            <person name="Agarkova I."/>
            <person name="Borodovsky M."/>
            <person name="Gurnon J."/>
            <person name="Kuo A."/>
            <person name="Lindquist E."/>
            <person name="Lucas S."/>
            <person name="Pangilinan J."/>
            <person name="Polle J."/>
            <person name="Salamov A."/>
            <person name="Terry A."/>
            <person name="Yamada T."/>
            <person name="Dunigan D.D."/>
            <person name="Grigoriev I.V."/>
            <person name="Claverie J.M."/>
            <person name="Van Etten J.L."/>
        </authorList>
    </citation>
    <scope>NUCLEOTIDE SEQUENCE [LARGE SCALE GENOMIC DNA]</scope>
    <source>
        <strain evidence="5 6">NC64A</strain>
    </source>
</reference>
<dbReference type="AlphaFoldDB" id="E1ZCQ8"/>
<feature type="domain" description="TRNA-binding" evidence="4">
    <location>
        <begin position="9"/>
        <end position="116"/>
    </location>
</feature>
<name>E1ZCQ8_CHLVA</name>